<comment type="caution">
    <text evidence="2">The sequence shown here is derived from an EMBL/GenBank/DDBJ whole genome shotgun (WGS) entry which is preliminary data.</text>
</comment>
<sequence length="371" mass="41262">MPSVYFETITSKQAFRRHAGNPTPLYCRQQHELPAASDWSTQELFASRVVVHNVRGGVLKHRIPHSSSGFLRPPPRQSSAELSKIIVPLPPGDQDLTETELIHRLGGTAGMFWAALLHSFASDNAGHVSREEHAAWAMSEDATVQLASTFLRHALVHCPLQEVTAIGPTPQLLLEFSGIRRRMLTHFGEGTLELEATADGEVALLRKDATGRFVHLGQAVMLLEAKKRFELVREGKPLITDNVLGQMLAEALTLRLSFSAAESGYFEDTIVIVAATRQYLCFISFYIPDPYVEKLQKGSANDDMDVEPPRYDSDEDGDLEYEGEEGKGGEEDDEFITVRATDWLDLSTERCRQLACDNISALVDWQLNKIG</sequence>
<proteinExistence type="predicted"/>
<reference evidence="2" key="1">
    <citation type="submission" date="2023-06" db="EMBL/GenBank/DDBJ databases">
        <title>Genome-scale phylogeny and comparative genomics of the fungal order Sordariales.</title>
        <authorList>
            <consortium name="Lawrence Berkeley National Laboratory"/>
            <person name="Hensen N."/>
            <person name="Bonometti L."/>
            <person name="Westerberg I."/>
            <person name="Brannstrom I.O."/>
            <person name="Guillou S."/>
            <person name="Cros-Aarteil S."/>
            <person name="Calhoun S."/>
            <person name="Haridas S."/>
            <person name="Kuo A."/>
            <person name="Mondo S."/>
            <person name="Pangilinan J."/>
            <person name="Riley R."/>
            <person name="Labutti K."/>
            <person name="Andreopoulos B."/>
            <person name="Lipzen A."/>
            <person name="Chen C."/>
            <person name="Yanf M."/>
            <person name="Daum C."/>
            <person name="Ng V."/>
            <person name="Clum A."/>
            <person name="Steindorff A."/>
            <person name="Ohm R."/>
            <person name="Martin F."/>
            <person name="Silar P."/>
            <person name="Natvig D."/>
            <person name="Lalanne C."/>
            <person name="Gautier V."/>
            <person name="Ament-Velasquez S.L."/>
            <person name="Kruys A."/>
            <person name="Hutchinson M.I."/>
            <person name="Powell A.J."/>
            <person name="Barry K."/>
            <person name="Miller A.N."/>
            <person name="Grigoriev I.V."/>
            <person name="Debuchy R."/>
            <person name="Gladieux P."/>
            <person name="Thoren M.H."/>
            <person name="Johannesson H."/>
        </authorList>
    </citation>
    <scope>NUCLEOTIDE SEQUENCE</scope>
    <source>
        <strain evidence="2">PSN4</strain>
    </source>
</reference>
<keyword evidence="3" id="KW-1185">Reference proteome</keyword>
<name>A0AAJ0B110_9PEZI</name>
<feature type="region of interest" description="Disordered" evidence="1">
    <location>
        <begin position="298"/>
        <end position="332"/>
    </location>
</feature>
<dbReference type="AlphaFoldDB" id="A0AAJ0B110"/>
<dbReference type="Proteomes" id="UP001239445">
    <property type="component" value="Unassembled WGS sequence"/>
</dbReference>
<feature type="compositionally biased region" description="Acidic residues" evidence="1">
    <location>
        <begin position="313"/>
        <end position="323"/>
    </location>
</feature>
<organism evidence="2 3">
    <name type="scientific">Echria macrotheca</name>
    <dbReference type="NCBI Taxonomy" id="438768"/>
    <lineage>
        <taxon>Eukaryota</taxon>
        <taxon>Fungi</taxon>
        <taxon>Dikarya</taxon>
        <taxon>Ascomycota</taxon>
        <taxon>Pezizomycotina</taxon>
        <taxon>Sordariomycetes</taxon>
        <taxon>Sordariomycetidae</taxon>
        <taxon>Sordariales</taxon>
        <taxon>Schizotheciaceae</taxon>
        <taxon>Echria</taxon>
    </lineage>
</organism>
<dbReference type="EMBL" id="MU839855">
    <property type="protein sequence ID" value="KAK1749612.1"/>
    <property type="molecule type" value="Genomic_DNA"/>
</dbReference>
<evidence type="ECO:0000313" key="3">
    <source>
        <dbReference type="Proteomes" id="UP001239445"/>
    </source>
</evidence>
<protein>
    <submittedName>
        <fullName evidence="2">Uncharacterized protein</fullName>
    </submittedName>
</protein>
<evidence type="ECO:0000256" key="1">
    <source>
        <dbReference type="SAM" id="MobiDB-lite"/>
    </source>
</evidence>
<evidence type="ECO:0000313" key="2">
    <source>
        <dbReference type="EMBL" id="KAK1749612.1"/>
    </source>
</evidence>
<gene>
    <name evidence="2" type="ORF">QBC47DRAFT_354840</name>
</gene>
<accession>A0AAJ0B110</accession>